<evidence type="ECO:0000256" key="3">
    <source>
        <dbReference type="SAM" id="SignalP"/>
    </source>
</evidence>
<dbReference type="InterPro" id="IPR017946">
    <property type="entry name" value="PLC-like_Pdiesterase_TIM-brl"/>
</dbReference>
<dbReference type="GO" id="GO:0006629">
    <property type="term" value="P:lipid metabolic process"/>
    <property type="evidence" value="ECO:0007669"/>
    <property type="project" value="InterPro"/>
</dbReference>
<dbReference type="PANTHER" id="PTHR31571:SF1">
    <property type="entry name" value="ALTERED INHERITANCE OF MITOCHONDRIA PROTEIN 6"/>
    <property type="match status" value="1"/>
</dbReference>
<comment type="similarity">
    <text evidence="1">Belongs to the AIM6 family.</text>
</comment>
<organism evidence="4 5">
    <name type="scientific">Neolecta irregularis (strain DAH-3)</name>
    <dbReference type="NCBI Taxonomy" id="1198029"/>
    <lineage>
        <taxon>Eukaryota</taxon>
        <taxon>Fungi</taxon>
        <taxon>Dikarya</taxon>
        <taxon>Ascomycota</taxon>
        <taxon>Taphrinomycotina</taxon>
        <taxon>Neolectales</taxon>
        <taxon>Neolectaceae</taxon>
        <taxon>Neolecta</taxon>
    </lineage>
</organism>
<protein>
    <recommendedName>
        <fullName evidence="2">Altered inheritance of mitochondria protein 6</fullName>
    </recommendedName>
</protein>
<evidence type="ECO:0000256" key="2">
    <source>
        <dbReference type="ARBA" id="ARBA00014286"/>
    </source>
</evidence>
<keyword evidence="3" id="KW-0732">Signal</keyword>
<dbReference type="Proteomes" id="UP000186594">
    <property type="component" value="Unassembled WGS sequence"/>
</dbReference>
<dbReference type="OrthoDB" id="4153866at2759"/>
<gene>
    <name evidence="4" type="ORF">NEOLI_003053</name>
</gene>
<dbReference type="GO" id="GO:0008081">
    <property type="term" value="F:phosphoric diester hydrolase activity"/>
    <property type="evidence" value="ECO:0007669"/>
    <property type="project" value="InterPro"/>
</dbReference>
<accession>A0A1U7LP04</accession>
<dbReference type="InterPro" id="IPR051236">
    <property type="entry name" value="HAT_RTT109-like"/>
</dbReference>
<dbReference type="EMBL" id="LXFE01000835">
    <property type="protein sequence ID" value="OLL24385.1"/>
    <property type="molecule type" value="Genomic_DNA"/>
</dbReference>
<dbReference type="PANTHER" id="PTHR31571">
    <property type="entry name" value="ALTERED INHERITANCE OF MITOCHONDRIA PROTEIN 6"/>
    <property type="match status" value="1"/>
</dbReference>
<keyword evidence="5" id="KW-1185">Reference proteome</keyword>
<dbReference type="AlphaFoldDB" id="A0A1U7LP04"/>
<feature type="signal peptide" evidence="3">
    <location>
        <begin position="1"/>
        <end position="20"/>
    </location>
</feature>
<reference evidence="4 5" key="1">
    <citation type="submission" date="2016-04" db="EMBL/GenBank/DDBJ databases">
        <title>Evolutionary innovation and constraint leading to complex multicellularity in the Ascomycota.</title>
        <authorList>
            <person name="Cisse O."/>
            <person name="Nguyen A."/>
            <person name="Hewitt D.A."/>
            <person name="Jedd G."/>
            <person name="Stajich J.E."/>
        </authorList>
    </citation>
    <scope>NUCLEOTIDE SEQUENCE [LARGE SCALE GENOMIC DNA]</scope>
    <source>
        <strain evidence="4 5">DAH-3</strain>
    </source>
</reference>
<dbReference type="SUPFAM" id="SSF51695">
    <property type="entry name" value="PLC-like phosphodiesterases"/>
    <property type="match status" value="1"/>
</dbReference>
<name>A0A1U7LP04_NEOID</name>
<feature type="chain" id="PRO_5012278923" description="Altered inheritance of mitochondria protein 6" evidence="3">
    <location>
        <begin position="21"/>
        <end position="209"/>
    </location>
</feature>
<evidence type="ECO:0000313" key="5">
    <source>
        <dbReference type="Proteomes" id="UP000186594"/>
    </source>
</evidence>
<dbReference type="OMA" id="NMHATAD"/>
<evidence type="ECO:0000256" key="1">
    <source>
        <dbReference type="ARBA" id="ARBA00008858"/>
    </source>
</evidence>
<dbReference type="STRING" id="1198029.A0A1U7LP04"/>
<sequence>MWIICLILVIRLSSNMHATADDLAPTKIHSHNDYLKPRPLFDALIWKCGSLEADVWLRDGALYVAHEEEDINTNQTLSSLYLEPLKSILTQNMDHDGKSSIYPDYPEVSLQFLIESKYPTKLEDPGEIEKIGIATVKAIEEALKPLNNWLTSYSKPTGVSKGPITAVLTGNSPVTYISQLSSRSYFCDAPLSKLVRYGQTGWIPSSLGV</sequence>
<proteinExistence type="inferred from homology"/>
<evidence type="ECO:0000313" key="4">
    <source>
        <dbReference type="EMBL" id="OLL24385.1"/>
    </source>
</evidence>
<comment type="caution">
    <text evidence="4">The sequence shown here is derived from an EMBL/GenBank/DDBJ whole genome shotgun (WGS) entry which is preliminary data.</text>
</comment>